<dbReference type="PROSITE" id="PS50076">
    <property type="entry name" value="DNAJ_2"/>
    <property type="match status" value="1"/>
</dbReference>
<dbReference type="PANTHER" id="PTHR44500">
    <property type="entry name" value="DNAJ HOMOLOG SUBFAMILY C MEMBER 12"/>
    <property type="match status" value="1"/>
</dbReference>
<dbReference type="Pfam" id="PF00226">
    <property type="entry name" value="DnaJ"/>
    <property type="match status" value="1"/>
</dbReference>
<dbReference type="PRINTS" id="PR00625">
    <property type="entry name" value="JDOMAIN"/>
</dbReference>
<dbReference type="CDD" id="cd06257">
    <property type="entry name" value="DnaJ"/>
    <property type="match status" value="1"/>
</dbReference>
<sequence length="143" mass="16834">MDSDFPDNINLYELLGCNKTSTPDQINAEYKARVRDFHPDKVDDSEKETAERQFRLLTTAKDILCDQNKRKHYDMYLSMGSQMSLKEWMDNQEKLQQTMHWVQLKEPTPMIAGTQNLNGQNQKREGWKSHESATLQAFRSYKI</sequence>
<accession>A0A914DLD8</accession>
<dbReference type="InterPro" id="IPR036869">
    <property type="entry name" value="J_dom_sf"/>
</dbReference>
<reference evidence="4" key="1">
    <citation type="submission" date="2022-11" db="UniProtKB">
        <authorList>
            <consortium name="WormBaseParasite"/>
        </authorList>
    </citation>
    <scope>IDENTIFICATION</scope>
</reference>
<dbReference type="Proteomes" id="UP000887540">
    <property type="component" value="Unplaced"/>
</dbReference>
<protein>
    <submittedName>
        <fullName evidence="4">J domain-containing protein</fullName>
    </submittedName>
</protein>
<dbReference type="GO" id="GO:0005737">
    <property type="term" value="C:cytoplasm"/>
    <property type="evidence" value="ECO:0007669"/>
    <property type="project" value="TreeGrafter"/>
</dbReference>
<dbReference type="InterPro" id="IPR001623">
    <property type="entry name" value="DnaJ_domain"/>
</dbReference>
<keyword evidence="1" id="KW-0143">Chaperone</keyword>
<dbReference type="PANTHER" id="PTHR44500:SF1">
    <property type="entry name" value="DNAJ HOMOLOG SUBFAMILY C MEMBER 12"/>
    <property type="match status" value="1"/>
</dbReference>
<evidence type="ECO:0000313" key="4">
    <source>
        <dbReference type="WBParaSite" id="ACRNAN_scaffold282.g8651.t1"/>
    </source>
</evidence>
<dbReference type="WBParaSite" id="ACRNAN_scaffold282.g8651.t1">
    <property type="protein sequence ID" value="ACRNAN_scaffold282.g8651.t1"/>
    <property type="gene ID" value="ACRNAN_scaffold282.g8651"/>
</dbReference>
<feature type="domain" description="J" evidence="2">
    <location>
        <begin position="10"/>
        <end position="77"/>
    </location>
</feature>
<evidence type="ECO:0000313" key="3">
    <source>
        <dbReference type="Proteomes" id="UP000887540"/>
    </source>
</evidence>
<keyword evidence="3" id="KW-1185">Reference proteome</keyword>
<evidence type="ECO:0000256" key="1">
    <source>
        <dbReference type="ARBA" id="ARBA00023186"/>
    </source>
</evidence>
<organism evidence="3 4">
    <name type="scientific">Acrobeloides nanus</name>
    <dbReference type="NCBI Taxonomy" id="290746"/>
    <lineage>
        <taxon>Eukaryota</taxon>
        <taxon>Metazoa</taxon>
        <taxon>Ecdysozoa</taxon>
        <taxon>Nematoda</taxon>
        <taxon>Chromadorea</taxon>
        <taxon>Rhabditida</taxon>
        <taxon>Tylenchina</taxon>
        <taxon>Cephalobomorpha</taxon>
        <taxon>Cephaloboidea</taxon>
        <taxon>Cephalobidae</taxon>
        <taxon>Acrobeloides</taxon>
    </lineage>
</organism>
<dbReference type="AlphaFoldDB" id="A0A914DLD8"/>
<proteinExistence type="predicted"/>
<dbReference type="InterPro" id="IPR029827">
    <property type="entry name" value="JDP1-like"/>
</dbReference>
<dbReference type="Gene3D" id="1.10.287.110">
    <property type="entry name" value="DnaJ domain"/>
    <property type="match status" value="1"/>
</dbReference>
<evidence type="ECO:0000259" key="2">
    <source>
        <dbReference type="PROSITE" id="PS50076"/>
    </source>
</evidence>
<dbReference type="SUPFAM" id="SSF46565">
    <property type="entry name" value="Chaperone J-domain"/>
    <property type="match status" value="1"/>
</dbReference>
<name>A0A914DLD8_9BILA</name>
<dbReference type="SMART" id="SM00271">
    <property type="entry name" value="DnaJ"/>
    <property type="match status" value="1"/>
</dbReference>